<dbReference type="SUPFAM" id="SSF53474">
    <property type="entry name" value="alpha/beta-Hydrolases"/>
    <property type="match status" value="1"/>
</dbReference>
<comment type="similarity">
    <text evidence="1">Belongs to the peptidase S10 family.</text>
</comment>
<keyword evidence="3" id="KW-1185">Reference proteome</keyword>
<sequence length="51" mass="5903">EFFICSEEVYDAMKEDWMRNLEADIPALLEDGIKVLVYAGEFDLACNWLGE</sequence>
<evidence type="ECO:0000313" key="3">
    <source>
        <dbReference type="Proteomes" id="UP000265520"/>
    </source>
</evidence>
<organism evidence="2 3">
    <name type="scientific">Trifolium medium</name>
    <dbReference type="NCBI Taxonomy" id="97028"/>
    <lineage>
        <taxon>Eukaryota</taxon>
        <taxon>Viridiplantae</taxon>
        <taxon>Streptophyta</taxon>
        <taxon>Embryophyta</taxon>
        <taxon>Tracheophyta</taxon>
        <taxon>Spermatophyta</taxon>
        <taxon>Magnoliopsida</taxon>
        <taxon>eudicotyledons</taxon>
        <taxon>Gunneridae</taxon>
        <taxon>Pentapetalae</taxon>
        <taxon>rosids</taxon>
        <taxon>fabids</taxon>
        <taxon>Fabales</taxon>
        <taxon>Fabaceae</taxon>
        <taxon>Papilionoideae</taxon>
        <taxon>50 kb inversion clade</taxon>
        <taxon>NPAAA clade</taxon>
        <taxon>Hologalegina</taxon>
        <taxon>IRL clade</taxon>
        <taxon>Trifolieae</taxon>
        <taxon>Trifolium</taxon>
    </lineage>
</organism>
<dbReference type="AlphaFoldDB" id="A0A392W2S4"/>
<dbReference type="GO" id="GO:0006508">
    <property type="term" value="P:proteolysis"/>
    <property type="evidence" value="ECO:0007669"/>
    <property type="project" value="InterPro"/>
</dbReference>
<dbReference type="Pfam" id="PF00450">
    <property type="entry name" value="Peptidase_S10"/>
    <property type="match status" value="1"/>
</dbReference>
<evidence type="ECO:0000256" key="1">
    <source>
        <dbReference type="ARBA" id="ARBA00009431"/>
    </source>
</evidence>
<evidence type="ECO:0000313" key="2">
    <source>
        <dbReference type="EMBL" id="MCI94059.1"/>
    </source>
</evidence>
<comment type="caution">
    <text evidence="2">The sequence shown here is derived from an EMBL/GenBank/DDBJ whole genome shotgun (WGS) entry which is preliminary data.</text>
</comment>
<proteinExistence type="inferred from homology"/>
<accession>A0A392W2S4</accession>
<keyword evidence="2" id="KW-0645">Protease</keyword>
<keyword evidence="2" id="KW-0378">Hydrolase</keyword>
<protein>
    <submittedName>
        <fullName evidence="2">Serine carboxypeptidase-like 48</fullName>
    </submittedName>
</protein>
<dbReference type="InterPro" id="IPR001563">
    <property type="entry name" value="Peptidase_S10"/>
</dbReference>
<dbReference type="EMBL" id="LXQA011346102">
    <property type="protein sequence ID" value="MCI94059.1"/>
    <property type="molecule type" value="Genomic_DNA"/>
</dbReference>
<dbReference type="Gene3D" id="3.40.50.1820">
    <property type="entry name" value="alpha/beta hydrolase"/>
    <property type="match status" value="1"/>
</dbReference>
<feature type="non-terminal residue" evidence="2">
    <location>
        <position position="1"/>
    </location>
</feature>
<keyword evidence="2" id="KW-0121">Carboxypeptidase</keyword>
<reference evidence="2 3" key="1">
    <citation type="journal article" date="2018" name="Front. Plant Sci.">
        <title>Red Clover (Trifolium pratense) and Zigzag Clover (T. medium) - A Picture of Genomic Similarities and Differences.</title>
        <authorList>
            <person name="Dluhosova J."/>
            <person name="Istvanek J."/>
            <person name="Nedelnik J."/>
            <person name="Repkova J."/>
        </authorList>
    </citation>
    <scope>NUCLEOTIDE SEQUENCE [LARGE SCALE GENOMIC DNA]</scope>
    <source>
        <strain evidence="3">cv. 10/8</strain>
        <tissue evidence="2">Leaf</tissue>
    </source>
</reference>
<dbReference type="InterPro" id="IPR029058">
    <property type="entry name" value="AB_hydrolase_fold"/>
</dbReference>
<dbReference type="Proteomes" id="UP000265520">
    <property type="component" value="Unassembled WGS sequence"/>
</dbReference>
<name>A0A392W2S4_9FABA</name>
<dbReference type="GO" id="GO:0004185">
    <property type="term" value="F:serine-type carboxypeptidase activity"/>
    <property type="evidence" value="ECO:0007669"/>
    <property type="project" value="InterPro"/>
</dbReference>